<dbReference type="Proteomes" id="UP000186817">
    <property type="component" value="Unassembled WGS sequence"/>
</dbReference>
<feature type="compositionally biased region" description="Acidic residues" evidence="1">
    <location>
        <begin position="509"/>
        <end position="518"/>
    </location>
</feature>
<name>A0A1Q9D486_SYMMI</name>
<evidence type="ECO:0000313" key="2">
    <source>
        <dbReference type="EMBL" id="OLP89946.1"/>
    </source>
</evidence>
<organism evidence="2 3">
    <name type="scientific">Symbiodinium microadriaticum</name>
    <name type="common">Dinoflagellate</name>
    <name type="synonym">Zooxanthella microadriatica</name>
    <dbReference type="NCBI Taxonomy" id="2951"/>
    <lineage>
        <taxon>Eukaryota</taxon>
        <taxon>Sar</taxon>
        <taxon>Alveolata</taxon>
        <taxon>Dinophyceae</taxon>
        <taxon>Suessiales</taxon>
        <taxon>Symbiodiniaceae</taxon>
        <taxon>Symbiodinium</taxon>
    </lineage>
</organism>
<reference evidence="2 3" key="1">
    <citation type="submission" date="2016-02" db="EMBL/GenBank/DDBJ databases">
        <title>Genome analysis of coral dinoflagellate symbionts highlights evolutionary adaptations to a symbiotic lifestyle.</title>
        <authorList>
            <person name="Aranda M."/>
            <person name="Li Y."/>
            <person name="Liew Y.J."/>
            <person name="Baumgarten S."/>
            <person name="Simakov O."/>
            <person name="Wilson M."/>
            <person name="Piel J."/>
            <person name="Ashoor H."/>
            <person name="Bougouffa S."/>
            <person name="Bajic V.B."/>
            <person name="Ryu T."/>
            <person name="Ravasi T."/>
            <person name="Bayer T."/>
            <person name="Micklem G."/>
            <person name="Kim H."/>
            <person name="Bhak J."/>
            <person name="Lajeunesse T.C."/>
            <person name="Voolstra C.R."/>
        </authorList>
    </citation>
    <scope>NUCLEOTIDE SEQUENCE [LARGE SCALE GENOMIC DNA]</scope>
    <source>
        <strain evidence="2 3">CCMP2467</strain>
    </source>
</reference>
<dbReference type="OrthoDB" id="447439at2759"/>
<evidence type="ECO:0000313" key="3">
    <source>
        <dbReference type="Proteomes" id="UP000186817"/>
    </source>
</evidence>
<evidence type="ECO:0000256" key="1">
    <source>
        <dbReference type="SAM" id="MobiDB-lite"/>
    </source>
</evidence>
<protein>
    <submittedName>
        <fullName evidence="2">Uncharacterized protein</fullName>
    </submittedName>
</protein>
<keyword evidence="3" id="KW-1185">Reference proteome</keyword>
<accession>A0A1Q9D486</accession>
<proteinExistence type="predicted"/>
<sequence length="605" mass="68374">MSGQCCTFALVDSGATHALRRAESEEEWQCADPVVVNLAGGESVALRINQAGTILVPLVGQGSTSSASAPIVPLGALVGQLGYSMMWSGTKCKLEGRNGEVLNLRVRDGCPEIAERDALRLIAMLEDKQLQELKNNTATTRRKVKAAAMMMERTWFDHLQSYTASSISTEALKAVEAAPFFRDIPRQCLAGLVEAVPELNGWEALKGLEHLNRRTRKRLWSSDKWLVHLFAGEREKKDWAHLERAGYTILELDITRGRYNVNGPRPLRTNDYPYGGYLKFNDPLYPDVVSLWRMPLWTEYALEAGLNTYSLDMAAMGKAYTKFVTCGTNLQLRHLDRLRTRWYLDGPVPEPSPACVWPTEFIEHVVLALKSWGLIPRMVRMSAEQWRDHVRRGHLPYRADCTVCVQAGGTGRRHSRVEHPSAYVLSSDLAGPVKVPGTDPDARGAYPKPFKYIFVAKLRVPRTFVEDGRGTWVEYDDGEVDEDKYEEQDDGLNEDQAEAVKESIRPTEAVEEEQDEEEASKKLNPEEDLDLAPPELVNLIFSTGLRDDKSATVLEAIQDVVLYCQSLNIPVLRFHSDRGMEYQVYLNIYGRRLYLQRLRFSEQMC</sequence>
<dbReference type="EMBL" id="LSRX01000736">
    <property type="protein sequence ID" value="OLP89946.1"/>
    <property type="molecule type" value="Genomic_DNA"/>
</dbReference>
<feature type="compositionally biased region" description="Acidic residues" evidence="1">
    <location>
        <begin position="477"/>
        <end position="497"/>
    </location>
</feature>
<gene>
    <name evidence="2" type="ORF">AK812_SmicGene28556</name>
</gene>
<comment type="caution">
    <text evidence="2">The sequence shown here is derived from an EMBL/GenBank/DDBJ whole genome shotgun (WGS) entry which is preliminary data.</text>
</comment>
<feature type="region of interest" description="Disordered" evidence="1">
    <location>
        <begin position="477"/>
        <end position="528"/>
    </location>
</feature>
<dbReference type="AlphaFoldDB" id="A0A1Q9D486"/>